<sequence length="105" mass="11440">MSQTRLQRIFIPQRTTDPHVAPQRPKAAEASARDNRSGVDEIPVYESPAAAASKPAKAKRLIPPKQFPNVKADIDGKDLTKIGRVGASKRVFLKLPKNTITLSVA</sequence>
<name>Q0TW20_PHANO</name>
<dbReference type="STRING" id="321614.Q0TW20"/>
<reference evidence="3" key="1">
    <citation type="journal article" date="2007" name="Plant Cell">
        <title>Dothideomycete-plant interactions illuminated by genome sequencing and EST analysis of the wheat pathogen Stagonospora nodorum.</title>
        <authorList>
            <person name="Hane J.K."/>
            <person name="Lowe R.G."/>
            <person name="Solomon P.S."/>
            <person name="Tan K.C."/>
            <person name="Schoch C.L."/>
            <person name="Spatafora J.W."/>
            <person name="Crous P.W."/>
            <person name="Kodira C."/>
            <person name="Birren B.W."/>
            <person name="Galagan J.E."/>
            <person name="Torriani S.F."/>
            <person name="McDonald B.A."/>
            <person name="Oliver R.P."/>
        </authorList>
    </citation>
    <scope>NUCLEOTIDE SEQUENCE [LARGE SCALE GENOMIC DNA]</scope>
    <source>
        <strain evidence="3">SN15 / ATCC MYA-4574 / FGSC 10173</strain>
    </source>
</reference>
<dbReference type="AlphaFoldDB" id="Q0TW20"/>
<organism evidence="2 3">
    <name type="scientific">Phaeosphaeria nodorum (strain SN15 / ATCC MYA-4574 / FGSC 10173)</name>
    <name type="common">Glume blotch fungus</name>
    <name type="synonym">Parastagonospora nodorum</name>
    <dbReference type="NCBI Taxonomy" id="321614"/>
    <lineage>
        <taxon>Eukaryota</taxon>
        <taxon>Fungi</taxon>
        <taxon>Dikarya</taxon>
        <taxon>Ascomycota</taxon>
        <taxon>Pezizomycotina</taxon>
        <taxon>Dothideomycetes</taxon>
        <taxon>Pleosporomycetidae</taxon>
        <taxon>Pleosporales</taxon>
        <taxon>Pleosporineae</taxon>
        <taxon>Phaeosphaeriaceae</taxon>
        <taxon>Parastagonospora</taxon>
    </lineage>
</organism>
<dbReference type="GeneID" id="5983394"/>
<dbReference type="KEGG" id="pno:SNOG_16340"/>
<dbReference type="HOGENOM" id="CLU_2237559_0_0_1"/>
<evidence type="ECO:0000313" key="3">
    <source>
        <dbReference type="Proteomes" id="UP000001055"/>
    </source>
</evidence>
<proteinExistence type="predicted"/>
<accession>Q0TW20</accession>
<dbReference type="Proteomes" id="UP000001055">
    <property type="component" value="Unassembled WGS sequence"/>
</dbReference>
<evidence type="ECO:0000313" key="2">
    <source>
        <dbReference type="EMBL" id="EAT76326.2"/>
    </source>
</evidence>
<dbReference type="RefSeq" id="XP_001806463.1">
    <property type="nucleotide sequence ID" value="XM_001806411.1"/>
</dbReference>
<protein>
    <submittedName>
        <fullName evidence="2">Uncharacterized protein</fullName>
    </submittedName>
</protein>
<evidence type="ECO:0000256" key="1">
    <source>
        <dbReference type="SAM" id="MobiDB-lite"/>
    </source>
</evidence>
<feature type="region of interest" description="Disordered" evidence="1">
    <location>
        <begin position="1"/>
        <end position="58"/>
    </location>
</feature>
<dbReference type="InParanoid" id="Q0TW20"/>
<dbReference type="EMBL" id="CH445369">
    <property type="protein sequence ID" value="EAT76326.2"/>
    <property type="molecule type" value="Genomic_DNA"/>
</dbReference>
<gene>
    <name evidence="2" type="ORF">SNOG_16340</name>
</gene>